<dbReference type="EMBL" id="RDFA01000007">
    <property type="protein sequence ID" value="RXK46960.1"/>
    <property type="molecule type" value="Genomic_DNA"/>
</dbReference>
<dbReference type="InterPro" id="IPR029044">
    <property type="entry name" value="Nucleotide-diphossugar_trans"/>
</dbReference>
<dbReference type="PANTHER" id="PTHR21485">
    <property type="entry name" value="HAD SUPERFAMILY MEMBERS CMAS AND KDSC"/>
    <property type="match status" value="1"/>
</dbReference>
<accession>A0A498KSR2</accession>
<proteinExistence type="predicted"/>
<keyword evidence="1" id="KW-0808">Transferase</keyword>
<dbReference type="SUPFAM" id="SSF53448">
    <property type="entry name" value="Nucleotide-diphospho-sugar transferases"/>
    <property type="match status" value="1"/>
</dbReference>
<name>A0A498KSR2_9EURY</name>
<gene>
    <name evidence="1" type="ORF">EAF64_17600</name>
</gene>
<keyword evidence="2" id="KW-1185">Reference proteome</keyword>
<dbReference type="RefSeq" id="WP_129070293.1">
    <property type="nucleotide sequence ID" value="NZ_RDFA01000007.1"/>
</dbReference>
<dbReference type="Proteomes" id="UP000289691">
    <property type="component" value="Unassembled WGS sequence"/>
</dbReference>
<dbReference type="Gene3D" id="3.90.550.10">
    <property type="entry name" value="Spore Coat Polysaccharide Biosynthesis Protein SpsA, Chain A"/>
    <property type="match status" value="1"/>
</dbReference>
<keyword evidence="1" id="KW-0548">Nucleotidyltransferase</keyword>
<evidence type="ECO:0000313" key="1">
    <source>
        <dbReference type="EMBL" id="RXK46960.1"/>
    </source>
</evidence>
<organism evidence="1 2">
    <name type="scientific">Halorientalis pallida</name>
    <dbReference type="NCBI Taxonomy" id="2479928"/>
    <lineage>
        <taxon>Archaea</taxon>
        <taxon>Methanobacteriati</taxon>
        <taxon>Methanobacteriota</taxon>
        <taxon>Stenosarchaea group</taxon>
        <taxon>Halobacteria</taxon>
        <taxon>Halobacteriales</taxon>
        <taxon>Haloarculaceae</taxon>
        <taxon>Halorientalis</taxon>
    </lineage>
</organism>
<evidence type="ECO:0000313" key="2">
    <source>
        <dbReference type="Proteomes" id="UP000289691"/>
    </source>
</evidence>
<dbReference type="InterPro" id="IPR003329">
    <property type="entry name" value="Cytidylyl_trans"/>
</dbReference>
<dbReference type="OrthoDB" id="10155at2157"/>
<dbReference type="AlphaFoldDB" id="A0A498KSR2"/>
<dbReference type="InterPro" id="IPR050793">
    <property type="entry name" value="CMP-NeuNAc_synthase"/>
</dbReference>
<dbReference type="GO" id="GO:0008781">
    <property type="term" value="F:N-acylneuraminate cytidylyltransferase activity"/>
    <property type="evidence" value="ECO:0007669"/>
    <property type="project" value="TreeGrafter"/>
</dbReference>
<dbReference type="PANTHER" id="PTHR21485:SF6">
    <property type="entry name" value="N-ACYLNEURAMINATE CYTIDYLYLTRANSFERASE-RELATED"/>
    <property type="match status" value="1"/>
</dbReference>
<reference evidence="1 2" key="1">
    <citation type="submission" date="2019-01" db="EMBL/GenBank/DDBJ databases">
        <title>Halorientalis sp. F13-25 a new haloarchaeum isolated from hypersaline water.</title>
        <authorList>
            <person name="Ana D.-V."/>
            <person name="Cristina S.-P."/>
            <person name="Antonio V."/>
        </authorList>
    </citation>
    <scope>NUCLEOTIDE SEQUENCE [LARGE SCALE GENOMIC DNA]</scope>
    <source>
        <strain evidence="1 2">F13-25</strain>
    </source>
</reference>
<sequence>MIDGEHVVAVVPARGGSKGVPRKNVRKLGEKPLVAWPIDVAHATGSIDRTIVSTDDDEIATVAREYGSDVFERPDRLARDDSLVVETIRHTVDRLGDEGADADYVVMLEPTTPFRGPDDIERCLDLLTSPDRSLDSVATFTDADLNPHRTWRLEDERPEPFLPDGTPWQPRQALPDAYQLNGAVYAFAVEAVTEDGPSLLFGNAGAVVMPPERSLDIDTELDFAVAETLIEEGHV</sequence>
<dbReference type="Pfam" id="PF02348">
    <property type="entry name" value="CTP_transf_3"/>
    <property type="match status" value="1"/>
</dbReference>
<comment type="caution">
    <text evidence="1">The sequence shown here is derived from an EMBL/GenBank/DDBJ whole genome shotgun (WGS) entry which is preliminary data.</text>
</comment>
<protein>
    <submittedName>
        <fullName evidence="1">Acylneuraminate cytidylyltransferase family protein</fullName>
    </submittedName>
</protein>
<dbReference type="CDD" id="cd02513">
    <property type="entry name" value="CMP-NeuAc_Synthase"/>
    <property type="match status" value="1"/>
</dbReference>